<evidence type="ECO:0000313" key="4">
    <source>
        <dbReference type="Proteomes" id="UP000030752"/>
    </source>
</evidence>
<dbReference type="InterPro" id="IPR036071">
    <property type="entry name" value="AMMECR1_dom_sf"/>
</dbReference>
<dbReference type="PROSITE" id="PS51112">
    <property type="entry name" value="AMMECR1"/>
    <property type="match status" value="1"/>
</dbReference>
<feature type="domain" description="AMMECR1" evidence="2">
    <location>
        <begin position="107"/>
        <end position="327"/>
    </location>
</feature>
<gene>
    <name evidence="3" type="ORF">HMPREF1541_00844</name>
</gene>
<dbReference type="EMBL" id="KB822711">
    <property type="protein sequence ID" value="ETN46658.1"/>
    <property type="molecule type" value="Genomic_DNA"/>
</dbReference>
<feature type="compositionally biased region" description="Basic and acidic residues" evidence="1">
    <location>
        <begin position="70"/>
        <end position="85"/>
    </location>
</feature>
<proteinExistence type="predicted"/>
<dbReference type="GeneID" id="19968183"/>
<dbReference type="PANTHER" id="PTHR13016">
    <property type="entry name" value="AMMECR1 HOMOLOG"/>
    <property type="match status" value="1"/>
</dbReference>
<dbReference type="PANTHER" id="PTHR13016:SF0">
    <property type="entry name" value="AMME SYNDROME CANDIDATE GENE 1 PROTEIN"/>
    <property type="match status" value="1"/>
</dbReference>
<dbReference type="VEuPathDB" id="FungiDB:HMPREF1541_00844"/>
<protein>
    <recommendedName>
        <fullName evidence="2">AMMECR1 domain-containing protein</fullName>
    </recommendedName>
</protein>
<keyword evidence="4" id="KW-1185">Reference proteome</keyword>
<dbReference type="SUPFAM" id="SSF143447">
    <property type="entry name" value="AMMECR1-like"/>
    <property type="match status" value="1"/>
</dbReference>
<evidence type="ECO:0000259" key="2">
    <source>
        <dbReference type="PROSITE" id="PS51112"/>
    </source>
</evidence>
<accession>W2SF48</accession>
<name>W2SF48_CYPE1</name>
<dbReference type="HOGENOM" id="CLU_052828_2_0_1"/>
<dbReference type="eggNOG" id="KOG3274">
    <property type="taxonomic scope" value="Eukaryota"/>
</dbReference>
<sequence length="338" mass="37187">MASAAHCFYCFECLDASLRRRDPPKLEPYLDLHERYLAKDASVEQTESALDGADDVEEQSETIQDDESTDGSRRPLADTSSDRARARPQNPSISRLQASASSSRSSSASSPSTLSVSSSASQLTNSTGITTPSAQPSYASRLSVEDSFPLFVTWNTLSRSGHKSLRGCIGTFEPLPLASGLQSYSLTSAFDDTRFSPIPASLVPSLSCSLTLLADFETCLDATDWDLGTHGIRISFTHRNRRHGATYLPDVAVEQGWTKEETIESLMKKAGWDGGYSRGVARRLLRGASREDESPHSKPWEEVSDFKTVRYTGLKASASYAEWQEFRSWVEEQGETIK</sequence>
<feature type="region of interest" description="Disordered" evidence="1">
    <location>
        <begin position="42"/>
        <end position="136"/>
    </location>
</feature>
<dbReference type="OrthoDB" id="24630at2759"/>
<dbReference type="Proteomes" id="UP000030752">
    <property type="component" value="Unassembled WGS sequence"/>
</dbReference>
<feature type="compositionally biased region" description="Acidic residues" evidence="1">
    <location>
        <begin position="52"/>
        <end position="69"/>
    </location>
</feature>
<dbReference type="Gene3D" id="3.30.700.20">
    <property type="entry name" value="Hypothetical protein ph0010, domain 1"/>
    <property type="match status" value="1"/>
</dbReference>
<dbReference type="AlphaFoldDB" id="W2SF48"/>
<dbReference type="NCBIfam" id="TIGR00296">
    <property type="entry name" value="TIGR00296 family protein"/>
    <property type="match status" value="1"/>
</dbReference>
<reference evidence="3 4" key="1">
    <citation type="submission" date="2013-03" db="EMBL/GenBank/DDBJ databases">
        <title>The Genome Sequence of Phialophora europaea CBS 101466.</title>
        <authorList>
            <consortium name="The Broad Institute Genomics Platform"/>
            <person name="Cuomo C."/>
            <person name="de Hoog S."/>
            <person name="Gorbushina A."/>
            <person name="Walker B."/>
            <person name="Young S.K."/>
            <person name="Zeng Q."/>
            <person name="Gargeya S."/>
            <person name="Fitzgerald M."/>
            <person name="Haas B."/>
            <person name="Abouelleil A."/>
            <person name="Allen A.W."/>
            <person name="Alvarado L."/>
            <person name="Arachchi H.M."/>
            <person name="Berlin A.M."/>
            <person name="Chapman S.B."/>
            <person name="Gainer-Dewar J."/>
            <person name="Goldberg J."/>
            <person name="Griggs A."/>
            <person name="Gujja S."/>
            <person name="Hansen M."/>
            <person name="Howarth C."/>
            <person name="Imamovic A."/>
            <person name="Ireland A."/>
            <person name="Larimer J."/>
            <person name="McCowan C."/>
            <person name="Murphy C."/>
            <person name="Pearson M."/>
            <person name="Poon T.W."/>
            <person name="Priest M."/>
            <person name="Roberts A."/>
            <person name="Saif S."/>
            <person name="Shea T."/>
            <person name="Sisk P."/>
            <person name="Sykes S."/>
            <person name="Wortman J."/>
            <person name="Nusbaum C."/>
            <person name="Birren B."/>
        </authorList>
    </citation>
    <scope>NUCLEOTIDE SEQUENCE [LARGE SCALE GENOMIC DNA]</scope>
    <source>
        <strain evidence="3 4">CBS 101466</strain>
    </source>
</reference>
<feature type="compositionally biased region" description="Polar residues" evidence="1">
    <location>
        <begin position="127"/>
        <end position="136"/>
    </location>
</feature>
<dbReference type="InterPro" id="IPR027485">
    <property type="entry name" value="AMMECR1_N"/>
</dbReference>
<evidence type="ECO:0000313" key="3">
    <source>
        <dbReference type="EMBL" id="ETN46658.1"/>
    </source>
</evidence>
<dbReference type="FunCoup" id="W2SF48">
    <property type="interactions" value="1080"/>
</dbReference>
<dbReference type="Pfam" id="PF01871">
    <property type="entry name" value="AMMECR1"/>
    <property type="match status" value="1"/>
</dbReference>
<dbReference type="InterPro" id="IPR023473">
    <property type="entry name" value="AMMECR1"/>
</dbReference>
<dbReference type="InterPro" id="IPR002733">
    <property type="entry name" value="AMMECR1_domain"/>
</dbReference>
<evidence type="ECO:0000256" key="1">
    <source>
        <dbReference type="SAM" id="MobiDB-lite"/>
    </source>
</evidence>
<dbReference type="InParanoid" id="W2SF48"/>
<dbReference type="STRING" id="1220924.W2SF48"/>
<feature type="compositionally biased region" description="Low complexity" evidence="1">
    <location>
        <begin position="91"/>
        <end position="126"/>
    </location>
</feature>
<dbReference type="RefSeq" id="XP_008711370.1">
    <property type="nucleotide sequence ID" value="XM_008713148.1"/>
</dbReference>
<organism evidence="3 4">
    <name type="scientific">Cyphellophora europaea (strain CBS 101466)</name>
    <name type="common">Phialophora europaea</name>
    <dbReference type="NCBI Taxonomy" id="1220924"/>
    <lineage>
        <taxon>Eukaryota</taxon>
        <taxon>Fungi</taxon>
        <taxon>Dikarya</taxon>
        <taxon>Ascomycota</taxon>
        <taxon>Pezizomycotina</taxon>
        <taxon>Eurotiomycetes</taxon>
        <taxon>Chaetothyriomycetidae</taxon>
        <taxon>Chaetothyriales</taxon>
        <taxon>Cyphellophoraceae</taxon>
        <taxon>Cyphellophora</taxon>
    </lineage>
</organism>